<dbReference type="Gene3D" id="2.60.120.380">
    <property type="match status" value="1"/>
</dbReference>
<dbReference type="InterPro" id="IPR007280">
    <property type="entry name" value="Peptidase_C_arc/bac"/>
</dbReference>
<evidence type="ECO:0000313" key="3">
    <source>
        <dbReference type="EMBL" id="PEN08775.1"/>
    </source>
</evidence>
<evidence type="ECO:0000259" key="2">
    <source>
        <dbReference type="Pfam" id="PF04151"/>
    </source>
</evidence>
<dbReference type="AlphaFoldDB" id="A0A2H3NPI0"/>
<proteinExistence type="predicted"/>
<name>A0A2H3NPI0_9BACT</name>
<evidence type="ECO:0000256" key="1">
    <source>
        <dbReference type="SAM" id="SignalP"/>
    </source>
</evidence>
<keyword evidence="1" id="KW-0732">Signal</keyword>
<protein>
    <recommendedName>
        <fullName evidence="2">Peptidase C-terminal archaeal/bacterial domain-containing protein</fullName>
    </recommendedName>
</protein>
<dbReference type="RefSeq" id="WP_098061169.1">
    <property type="nucleotide sequence ID" value="NZ_PDEP01000002.1"/>
</dbReference>
<feature type="domain" description="Peptidase C-terminal archaeal/bacterial" evidence="2">
    <location>
        <begin position="40"/>
        <end position="104"/>
    </location>
</feature>
<keyword evidence="4" id="KW-1185">Reference proteome</keyword>
<gene>
    <name evidence="3" type="ORF">CRI93_03185</name>
</gene>
<dbReference type="EMBL" id="PDEP01000002">
    <property type="protein sequence ID" value="PEN08775.1"/>
    <property type="molecule type" value="Genomic_DNA"/>
</dbReference>
<organism evidence="3 4">
    <name type="scientific">Longimonas halophila</name>
    <dbReference type="NCBI Taxonomy" id="1469170"/>
    <lineage>
        <taxon>Bacteria</taxon>
        <taxon>Pseudomonadati</taxon>
        <taxon>Rhodothermota</taxon>
        <taxon>Rhodothermia</taxon>
        <taxon>Rhodothermales</taxon>
        <taxon>Salisaetaceae</taxon>
        <taxon>Longimonas</taxon>
    </lineage>
</organism>
<feature type="signal peptide" evidence="1">
    <location>
        <begin position="1"/>
        <end position="20"/>
    </location>
</feature>
<feature type="chain" id="PRO_5013917690" description="Peptidase C-terminal archaeal/bacterial domain-containing protein" evidence="1">
    <location>
        <begin position="21"/>
        <end position="235"/>
    </location>
</feature>
<dbReference type="Pfam" id="PF04151">
    <property type="entry name" value="PPC"/>
    <property type="match status" value="1"/>
</dbReference>
<reference evidence="3 4" key="1">
    <citation type="submission" date="2017-10" db="EMBL/GenBank/DDBJ databases">
        <title>Draft genome of Longimonas halophila.</title>
        <authorList>
            <person name="Goh K.M."/>
            <person name="Shamsir M.S."/>
            <person name="Lim S.W."/>
        </authorList>
    </citation>
    <scope>NUCLEOTIDE SEQUENCE [LARGE SCALE GENOMIC DNA]</scope>
    <source>
        <strain evidence="3 4">KCTC 42399</strain>
    </source>
</reference>
<accession>A0A2H3NPI0</accession>
<evidence type="ECO:0000313" key="4">
    <source>
        <dbReference type="Proteomes" id="UP000221024"/>
    </source>
</evidence>
<comment type="caution">
    <text evidence="3">The sequence shown here is derived from an EMBL/GenBank/DDBJ whole genome shotgun (WGS) entry which is preliminary data.</text>
</comment>
<dbReference type="OrthoDB" id="1492459at2"/>
<dbReference type="Proteomes" id="UP000221024">
    <property type="component" value="Unassembled WGS sequence"/>
</dbReference>
<sequence>MLRYVSLCFIALLLVSPAVAQDYSGTLTEDAPSRSNGTPYNTHTFTAEASEEITVRMEAPTDDFDTYLLVQAPNGETYENDDFGDCCDVSQVTFNAPVDGEYEIWASAYSSGDSGDYTVTVDRTTYEVIQEVSGRLDPEDDQSIKGEYFDSLTMDVPDGPFTVELRALGFDGYLRVVSPDGEAWRNDDYGSSESSYRLSRVEDLPGDGGTWQVDVTTYSEGETGAYDVRIITPDE</sequence>